<proteinExistence type="inferred from homology"/>
<feature type="compositionally biased region" description="Basic and acidic residues" evidence="7">
    <location>
        <begin position="132"/>
        <end position="144"/>
    </location>
</feature>
<feature type="transmembrane region" description="Helical" evidence="8">
    <location>
        <begin position="449"/>
        <end position="469"/>
    </location>
</feature>
<dbReference type="InterPro" id="IPR050250">
    <property type="entry name" value="Macrolide_Exporter_MacB"/>
</dbReference>
<evidence type="ECO:0000256" key="7">
    <source>
        <dbReference type="SAM" id="MobiDB-lite"/>
    </source>
</evidence>
<dbReference type="AlphaFoldDB" id="A0A927ID31"/>
<reference evidence="10" key="1">
    <citation type="submission" date="2020-09" db="EMBL/GenBank/DDBJ databases">
        <title>Secondary metabolite and genome analysis of marine Streptomyces chumphonensis KK1-2T.</title>
        <authorList>
            <person name="Phongsopitanun W."/>
            <person name="Kanchanasin P."/>
            <person name="Pittayakhajonwut P."/>
            <person name="Suwanborirux K."/>
            <person name="Tanasupawat S."/>
        </authorList>
    </citation>
    <scope>NUCLEOTIDE SEQUENCE</scope>
    <source>
        <strain evidence="10">KK1-2</strain>
    </source>
</reference>
<evidence type="ECO:0000256" key="8">
    <source>
        <dbReference type="SAM" id="Phobius"/>
    </source>
</evidence>
<feature type="transmembrane region" description="Helical" evidence="8">
    <location>
        <begin position="709"/>
        <end position="739"/>
    </location>
</feature>
<comment type="caution">
    <text evidence="10">The sequence shown here is derived from an EMBL/GenBank/DDBJ whole genome shotgun (WGS) entry which is preliminary data.</text>
</comment>
<name>A0A927ID31_9ACTN</name>
<keyword evidence="2" id="KW-1003">Cell membrane</keyword>
<evidence type="ECO:0000256" key="2">
    <source>
        <dbReference type="ARBA" id="ARBA00022475"/>
    </source>
</evidence>
<feature type="region of interest" description="Disordered" evidence="7">
    <location>
        <begin position="132"/>
        <end position="155"/>
    </location>
</feature>
<dbReference type="RefSeq" id="WP_191211979.1">
    <property type="nucleotide sequence ID" value="NZ_BAABKL010000004.1"/>
</dbReference>
<feature type="transmembrane region" description="Helical" evidence="8">
    <location>
        <begin position="272"/>
        <end position="296"/>
    </location>
</feature>
<evidence type="ECO:0000256" key="5">
    <source>
        <dbReference type="ARBA" id="ARBA00023136"/>
    </source>
</evidence>
<keyword evidence="4 8" id="KW-1133">Transmembrane helix</keyword>
<evidence type="ECO:0000259" key="9">
    <source>
        <dbReference type="Pfam" id="PF02687"/>
    </source>
</evidence>
<dbReference type="InterPro" id="IPR003838">
    <property type="entry name" value="ABC3_permease_C"/>
</dbReference>
<keyword evidence="5 8" id="KW-0472">Membrane</keyword>
<feature type="domain" description="ABC3 transporter permease C-terminal" evidence="9">
    <location>
        <begin position="279"/>
        <end position="395"/>
    </location>
</feature>
<dbReference type="PANTHER" id="PTHR30572:SF4">
    <property type="entry name" value="ABC TRANSPORTER PERMEASE YTRF"/>
    <property type="match status" value="1"/>
</dbReference>
<dbReference type="PANTHER" id="PTHR30572">
    <property type="entry name" value="MEMBRANE COMPONENT OF TRANSPORTER-RELATED"/>
    <property type="match status" value="1"/>
</dbReference>
<comment type="subcellular location">
    <subcellularLocation>
        <location evidence="1">Cell membrane</location>
        <topology evidence="1">Multi-pass membrane protein</topology>
    </subcellularLocation>
</comment>
<evidence type="ECO:0000313" key="10">
    <source>
        <dbReference type="EMBL" id="MBD3934678.1"/>
    </source>
</evidence>
<evidence type="ECO:0000256" key="3">
    <source>
        <dbReference type="ARBA" id="ARBA00022692"/>
    </source>
</evidence>
<dbReference type="EMBL" id="JACXYU010000019">
    <property type="protein sequence ID" value="MBD3934678.1"/>
    <property type="molecule type" value="Genomic_DNA"/>
</dbReference>
<feature type="transmembrane region" description="Helical" evidence="8">
    <location>
        <begin position="20"/>
        <end position="44"/>
    </location>
</feature>
<protein>
    <submittedName>
        <fullName evidence="10">FtsX-like permease family protein</fullName>
    </submittedName>
</protein>
<sequence length="797" mass="81856">MRAVLRWAHADLRAHRGEALFILLATAGITASLLLAGALFSYAANPWQRVFTQSEGAHVWLHTRAGTERSDVAGLARLDGVADIAGPYRTTRTSASSPGAEAAVELRATGPELPGTARPLLVTGRWLTADDAPRAAGEPDREPGDGTAGDSPHPGVVLEQSLATVLGAAPGDTVTVPDENRGRQPLTVVGVVETAEPRYRPGERAGTAWVLPGAFSGAAPDGVGQTVGLRLTDPADTDFLVQRAVTELGADRVAQVTKWQQARAEAEGGDRLLGLLFAAFGLGALLAAGLAAYGAINTRVRGQLRDIAVVKAVGFTPAQVVSTFLLQHLTYAVVGVTAGTAAIAVLGDRIPGRIGEAAGVWDDLPGHTSLLLAIPAAAVLFIVAATSLAAWRAGRVPPVPAARAALPAGRRLSPPARRALGLRLPPALVLGWRGAFAGAPRRLRTLTSVARLAVPLFMITVALTAWTTVDRFRTEPAEVGMPAALTARVTDPGAITDAEARRVLTARPDVAAALPGAEVAALVPGQTGTITLRGLGTAEHPYPFTVAEGRPPTGPDEAVAGQGLLDLLDVEVGDWVRMTVEGRPQILHLVGRSIEPDRNGRVVSTPLDTLHERDPGLRPAFYRLVLDESADPATVRDALAPAVGPALEISETPSFTDGLAPARVVFVGVIVVLALIGLTELLTAIGATVRDRGRDLLALKAIGLTPRQISGVIVVATGFTALAAAVVGIALGVLAGRLLVDAQGAASGIGAGIAAAPPFPVLAGVAAAAVLGAVAVSALPAARAARRRLADSLSETL</sequence>
<evidence type="ECO:0000313" key="11">
    <source>
        <dbReference type="Proteomes" id="UP000632289"/>
    </source>
</evidence>
<evidence type="ECO:0000256" key="4">
    <source>
        <dbReference type="ARBA" id="ARBA00022989"/>
    </source>
</evidence>
<dbReference type="Proteomes" id="UP000632289">
    <property type="component" value="Unassembled WGS sequence"/>
</dbReference>
<keyword evidence="11" id="KW-1185">Reference proteome</keyword>
<dbReference type="GO" id="GO:0005886">
    <property type="term" value="C:plasma membrane"/>
    <property type="evidence" value="ECO:0007669"/>
    <property type="project" value="UniProtKB-SubCell"/>
</dbReference>
<feature type="transmembrane region" description="Helical" evidence="8">
    <location>
        <begin position="664"/>
        <end position="689"/>
    </location>
</feature>
<feature type="transmembrane region" description="Helical" evidence="8">
    <location>
        <begin position="370"/>
        <end position="391"/>
    </location>
</feature>
<feature type="transmembrane region" description="Helical" evidence="8">
    <location>
        <begin position="759"/>
        <end position="779"/>
    </location>
</feature>
<gene>
    <name evidence="10" type="ORF">IF129_24345</name>
</gene>
<evidence type="ECO:0000256" key="6">
    <source>
        <dbReference type="ARBA" id="ARBA00038076"/>
    </source>
</evidence>
<feature type="domain" description="ABC3 transporter permease C-terminal" evidence="9">
    <location>
        <begin position="669"/>
        <end position="786"/>
    </location>
</feature>
<evidence type="ECO:0000256" key="1">
    <source>
        <dbReference type="ARBA" id="ARBA00004651"/>
    </source>
</evidence>
<dbReference type="GO" id="GO:0022857">
    <property type="term" value="F:transmembrane transporter activity"/>
    <property type="evidence" value="ECO:0007669"/>
    <property type="project" value="TreeGrafter"/>
</dbReference>
<keyword evidence="3 8" id="KW-0812">Transmembrane</keyword>
<dbReference type="Pfam" id="PF02687">
    <property type="entry name" value="FtsX"/>
    <property type="match status" value="2"/>
</dbReference>
<feature type="transmembrane region" description="Helical" evidence="8">
    <location>
        <begin position="329"/>
        <end position="350"/>
    </location>
</feature>
<accession>A0A927ID31</accession>
<organism evidence="10 11">
    <name type="scientific">Streptomyces chumphonensis</name>
    <dbReference type="NCBI Taxonomy" id="1214925"/>
    <lineage>
        <taxon>Bacteria</taxon>
        <taxon>Bacillati</taxon>
        <taxon>Actinomycetota</taxon>
        <taxon>Actinomycetes</taxon>
        <taxon>Kitasatosporales</taxon>
        <taxon>Streptomycetaceae</taxon>
        <taxon>Streptomyces</taxon>
    </lineage>
</organism>
<comment type="similarity">
    <text evidence="6">Belongs to the ABC-4 integral membrane protein family.</text>
</comment>